<proteinExistence type="predicted"/>
<accession>M4VBQ7</accession>
<name>M4VBQ7_9BACT</name>
<gene>
    <name evidence="1" type="ORF">A11Q_1704</name>
</gene>
<sequence>MREVKLFLILLFWGPLSFATVRVPKLTPYQVSLQSCLGSAIDLQKTDNHRKLYSAIESAYSLVSSELLYREVVYKQRSDLKKLKYENGSINVYEVDEEDDSLKLISTEKVGEDDKTNELRHKPLSAEARIRQLLIRADIRSDFTRVRERRSGGLILNISWSDQQIRSLKIDFSESKKSLNCTQKESADICTCTG</sequence>
<protein>
    <submittedName>
        <fullName evidence="1">Uncharacterized protein</fullName>
    </submittedName>
</protein>
<dbReference type="RefSeq" id="WP_015470410.1">
    <property type="nucleotide sequence ID" value="NC_020813.1"/>
</dbReference>
<dbReference type="HOGENOM" id="CLU_1400079_0_0_7"/>
<dbReference type="AlphaFoldDB" id="M4VBQ7"/>
<dbReference type="EMBL" id="CP003537">
    <property type="protein sequence ID" value="AGH95920.1"/>
    <property type="molecule type" value="Genomic_DNA"/>
</dbReference>
<keyword evidence="2" id="KW-1185">Reference proteome</keyword>
<dbReference type="KEGG" id="bex:A11Q_1704"/>
<organism evidence="1 2">
    <name type="scientific">Pseudobdellovibrio exovorus JSS</name>
    <dbReference type="NCBI Taxonomy" id="1184267"/>
    <lineage>
        <taxon>Bacteria</taxon>
        <taxon>Pseudomonadati</taxon>
        <taxon>Bdellovibrionota</taxon>
        <taxon>Bdellovibrionia</taxon>
        <taxon>Bdellovibrionales</taxon>
        <taxon>Pseudobdellovibrionaceae</taxon>
        <taxon>Pseudobdellovibrio</taxon>
    </lineage>
</organism>
<dbReference type="STRING" id="1184267.A11Q_1704"/>
<evidence type="ECO:0000313" key="2">
    <source>
        <dbReference type="Proteomes" id="UP000012040"/>
    </source>
</evidence>
<evidence type="ECO:0000313" key="1">
    <source>
        <dbReference type="EMBL" id="AGH95920.1"/>
    </source>
</evidence>
<dbReference type="Proteomes" id="UP000012040">
    <property type="component" value="Chromosome"/>
</dbReference>
<dbReference type="PATRIC" id="fig|1184267.3.peg.1725"/>
<reference evidence="1 2" key="1">
    <citation type="journal article" date="2013" name="ISME J.">
        <title>By their genes ye shall know them: genomic signatures of predatory bacteria.</title>
        <authorList>
            <person name="Pasternak Z."/>
            <person name="Pietrokovski S."/>
            <person name="Rotem O."/>
            <person name="Gophna U."/>
            <person name="Lurie-Weinberger M.N."/>
            <person name="Jurkevitch E."/>
        </authorList>
    </citation>
    <scope>NUCLEOTIDE SEQUENCE [LARGE SCALE GENOMIC DNA]</scope>
    <source>
        <strain evidence="1 2">JSS</strain>
    </source>
</reference>